<gene>
    <name evidence="1" type="ORF">CALK_2156</name>
</gene>
<dbReference type="AlphaFoldDB" id="U7D5W7"/>
<keyword evidence="2" id="KW-1185">Reference proteome</keyword>
<dbReference type="STRING" id="1313304.CALK_2156"/>
<dbReference type="RefSeq" id="WP_022637534.1">
    <property type="nucleotide sequence ID" value="NZ_ASJR01000024.1"/>
</dbReference>
<dbReference type="PROSITE" id="PS51257">
    <property type="entry name" value="PROKAR_LIPOPROTEIN"/>
    <property type="match status" value="1"/>
</dbReference>
<comment type="caution">
    <text evidence="1">The sequence shown here is derived from an EMBL/GenBank/DDBJ whole genome shotgun (WGS) entry which is preliminary data.</text>
</comment>
<sequence>MRYSLIAVGALLIYVALSTGACASRKPLERPQLSELSDTTDICLYMDRICREAEEFQREFNRMPEEQQKDLYPVLQSRIEHCERAINKCYKSIE</sequence>
<proteinExistence type="predicted"/>
<accession>U7D5W7</accession>
<dbReference type="EMBL" id="ASJR01000024">
    <property type="protein sequence ID" value="ERP30961.1"/>
    <property type="molecule type" value="Genomic_DNA"/>
</dbReference>
<evidence type="ECO:0000313" key="1">
    <source>
        <dbReference type="EMBL" id="ERP30961.1"/>
    </source>
</evidence>
<dbReference type="Proteomes" id="UP000017148">
    <property type="component" value="Unassembled WGS sequence"/>
</dbReference>
<evidence type="ECO:0000313" key="2">
    <source>
        <dbReference type="Proteomes" id="UP000017148"/>
    </source>
</evidence>
<name>U7D5W7_9BACT</name>
<organism evidence="1 2">
    <name type="scientific">Chitinivibrio alkaliphilus ACht1</name>
    <dbReference type="NCBI Taxonomy" id="1313304"/>
    <lineage>
        <taxon>Bacteria</taxon>
        <taxon>Pseudomonadati</taxon>
        <taxon>Fibrobacterota</taxon>
        <taxon>Chitinivibrionia</taxon>
        <taxon>Chitinivibrionales</taxon>
        <taxon>Chitinivibrionaceae</taxon>
        <taxon>Chitinivibrio</taxon>
    </lineage>
</organism>
<protein>
    <recommendedName>
        <fullName evidence="3">Lipoprotein</fullName>
    </recommendedName>
</protein>
<reference evidence="1 2" key="1">
    <citation type="journal article" date="2013" name="Environ. Microbiol.">
        <title>Genome analysis of Chitinivibrio alkaliphilus gen. nov., sp. nov., a novel extremely haloalkaliphilic anaerobic chitinolytic bacterium from the candidate phylum Termite Group 3.</title>
        <authorList>
            <person name="Sorokin D.Y."/>
            <person name="Gumerov V.M."/>
            <person name="Rakitin A.L."/>
            <person name="Beletsky A.V."/>
            <person name="Damste J.S."/>
            <person name="Muyzer G."/>
            <person name="Mardanov A.V."/>
            <person name="Ravin N.V."/>
        </authorList>
    </citation>
    <scope>NUCLEOTIDE SEQUENCE [LARGE SCALE GENOMIC DNA]</scope>
    <source>
        <strain evidence="1 2">ACht1</strain>
    </source>
</reference>
<evidence type="ECO:0008006" key="3">
    <source>
        <dbReference type="Google" id="ProtNLM"/>
    </source>
</evidence>